<keyword evidence="5" id="KW-1185">Reference proteome</keyword>
<dbReference type="KEGG" id="cprt:FIC82_006930"/>
<dbReference type="OrthoDB" id="9801573at2"/>
<evidence type="ECO:0000256" key="1">
    <source>
        <dbReference type="ARBA" id="ARBA00021292"/>
    </source>
</evidence>
<proteinExistence type="predicted"/>
<sequence length="389" mass="41673">MTHGVALAHDYATQRGGAERVALLLADAFPGSPMYTTLHDPAGTFPEFDGLDLRTSALDRAGLLRRHHRVALPFLAPAVDRQRVDADVLLASSTGWAHGYRGARRTVVYCHAPARWLYQRDRYLGPAEGSTAHRARRRAAAAALGLLSPGLRRWDGAAARRADVYLANSTVTQRAIRDAYGIEAEVLAPPPAMLPDGEERAVPGVEPGFLLCVARLLPYKNVDVVVAAAQATGRELVVVGDGPDRARLDAQAARGGGRVHLLGRVDDATLRWVYRNAAALVAASYEDYGLSPLEAGAFGRPSVVLRDGGYLDTVVEGVNGVFFDAPRPELVADAVEAAVARTWDDGAVTAHVATFGRDRFVERLQGVVAEQQQDRTASAARPGGGRARR</sequence>
<organism evidence="4 5">
    <name type="scientific">Cellulosimicrobium protaetiae</name>
    <dbReference type="NCBI Taxonomy" id="2587808"/>
    <lineage>
        <taxon>Bacteria</taxon>
        <taxon>Bacillati</taxon>
        <taxon>Actinomycetota</taxon>
        <taxon>Actinomycetes</taxon>
        <taxon>Micrococcales</taxon>
        <taxon>Promicromonosporaceae</taxon>
        <taxon>Cellulosimicrobium</taxon>
    </lineage>
</organism>
<keyword evidence="2 4" id="KW-0808">Transferase</keyword>
<name>A0A6M5UFU1_9MICO</name>
<dbReference type="Proteomes" id="UP000451354">
    <property type="component" value="Chromosome"/>
</dbReference>
<dbReference type="Pfam" id="PF00534">
    <property type="entry name" value="Glycos_transf_1"/>
    <property type="match status" value="1"/>
</dbReference>
<feature type="domain" description="Glycosyl transferase family 1" evidence="3">
    <location>
        <begin position="206"/>
        <end position="338"/>
    </location>
</feature>
<accession>A0A6M5UFU1</accession>
<dbReference type="SUPFAM" id="SSF53756">
    <property type="entry name" value="UDP-Glycosyltransferase/glycogen phosphorylase"/>
    <property type="match status" value="1"/>
</dbReference>
<dbReference type="RefSeq" id="WP_154798047.1">
    <property type="nucleotide sequence ID" value="NZ_CP052757.1"/>
</dbReference>
<dbReference type="AlphaFoldDB" id="A0A6M5UFU1"/>
<reference evidence="5" key="1">
    <citation type="journal article" date="2022" name="Int. J. Syst. Evol. Microbiol.">
        <title>Cellulosimicrobium protaetiae sp. nov., isolated from the gut of the larva of Protaetia brevitarsis seulensis.</title>
        <authorList>
            <person name="Le Han H."/>
            <person name="Nguyen T.T.H."/>
            <person name="Li Z."/>
            <person name="Shin N.R."/>
            <person name="Kim S.G."/>
        </authorList>
    </citation>
    <scope>NUCLEOTIDE SEQUENCE [LARGE SCALE GENOMIC DNA]</scope>
    <source>
        <strain evidence="5">BI34</strain>
    </source>
</reference>
<dbReference type="InterPro" id="IPR050194">
    <property type="entry name" value="Glycosyltransferase_grp1"/>
</dbReference>
<gene>
    <name evidence="4" type="ORF">FIC82_006930</name>
</gene>
<dbReference type="Gene3D" id="3.40.50.2000">
    <property type="entry name" value="Glycogen Phosphorylase B"/>
    <property type="match status" value="2"/>
</dbReference>
<dbReference type="GO" id="GO:0016757">
    <property type="term" value="F:glycosyltransferase activity"/>
    <property type="evidence" value="ECO:0007669"/>
    <property type="project" value="InterPro"/>
</dbReference>
<evidence type="ECO:0000259" key="3">
    <source>
        <dbReference type="Pfam" id="PF00534"/>
    </source>
</evidence>
<dbReference type="InterPro" id="IPR001296">
    <property type="entry name" value="Glyco_trans_1"/>
</dbReference>
<dbReference type="PANTHER" id="PTHR45947:SF3">
    <property type="entry name" value="SULFOQUINOVOSYL TRANSFERASE SQD2"/>
    <property type="match status" value="1"/>
</dbReference>
<evidence type="ECO:0000313" key="4">
    <source>
        <dbReference type="EMBL" id="QJW35968.1"/>
    </source>
</evidence>
<dbReference type="PANTHER" id="PTHR45947">
    <property type="entry name" value="SULFOQUINOVOSYL TRANSFERASE SQD2"/>
    <property type="match status" value="1"/>
</dbReference>
<evidence type="ECO:0000256" key="2">
    <source>
        <dbReference type="ARBA" id="ARBA00022679"/>
    </source>
</evidence>
<dbReference type="EMBL" id="CP052757">
    <property type="protein sequence ID" value="QJW35968.1"/>
    <property type="molecule type" value="Genomic_DNA"/>
</dbReference>
<evidence type="ECO:0000313" key="5">
    <source>
        <dbReference type="Proteomes" id="UP000451354"/>
    </source>
</evidence>
<protein>
    <recommendedName>
        <fullName evidence="1">D-inositol 3-phosphate glycosyltransferase</fullName>
    </recommendedName>
</protein>